<keyword evidence="1" id="KW-0812">Transmembrane</keyword>
<feature type="chain" id="PRO_5009518262" evidence="2">
    <location>
        <begin position="24"/>
        <end position="242"/>
    </location>
</feature>
<dbReference type="Proteomes" id="UP000176791">
    <property type="component" value="Unassembled WGS sequence"/>
</dbReference>
<organism evidence="3 4">
    <name type="scientific">Candidatus Beckwithbacteria bacterium RIFCSPHIGHO2_12_FULL_47_17</name>
    <dbReference type="NCBI Taxonomy" id="1797460"/>
    <lineage>
        <taxon>Bacteria</taxon>
        <taxon>Candidatus Beckwithiibacteriota</taxon>
    </lineage>
</organism>
<keyword evidence="1" id="KW-1133">Transmembrane helix</keyword>
<proteinExistence type="predicted"/>
<reference evidence="3 4" key="1">
    <citation type="journal article" date="2016" name="Nat. Commun.">
        <title>Thousands of microbial genomes shed light on interconnected biogeochemical processes in an aquifer system.</title>
        <authorList>
            <person name="Anantharaman K."/>
            <person name="Brown C.T."/>
            <person name="Hug L.A."/>
            <person name="Sharon I."/>
            <person name="Castelle C.J."/>
            <person name="Probst A.J."/>
            <person name="Thomas B.C."/>
            <person name="Singh A."/>
            <person name="Wilkins M.J."/>
            <person name="Karaoz U."/>
            <person name="Brodie E.L."/>
            <person name="Williams K.H."/>
            <person name="Hubbard S.S."/>
            <person name="Banfield J.F."/>
        </authorList>
    </citation>
    <scope>NUCLEOTIDE SEQUENCE [LARGE SCALE GENOMIC DNA]</scope>
</reference>
<dbReference type="STRING" id="1797460.A3E73_02260"/>
<keyword evidence="2" id="KW-0732">Signal</keyword>
<evidence type="ECO:0000256" key="1">
    <source>
        <dbReference type="SAM" id="Phobius"/>
    </source>
</evidence>
<keyword evidence="1" id="KW-0472">Membrane</keyword>
<evidence type="ECO:0000313" key="3">
    <source>
        <dbReference type="EMBL" id="OGD57071.1"/>
    </source>
</evidence>
<feature type="transmembrane region" description="Helical" evidence="1">
    <location>
        <begin position="220"/>
        <end position="238"/>
    </location>
</feature>
<dbReference type="AlphaFoldDB" id="A0A1F5DPY2"/>
<comment type="caution">
    <text evidence="3">The sequence shown here is derived from an EMBL/GenBank/DDBJ whole genome shotgun (WGS) entry which is preliminary data.</text>
</comment>
<gene>
    <name evidence="3" type="ORF">A3E73_02260</name>
</gene>
<protein>
    <submittedName>
        <fullName evidence="3">Uncharacterized protein</fullName>
    </submittedName>
</protein>
<evidence type="ECO:0000256" key="2">
    <source>
        <dbReference type="SAM" id="SignalP"/>
    </source>
</evidence>
<sequence length="242" mass="25579">MKRNLLIILITAAALILIPISRAADQTITCTDSGCSGISDALFNESSVAPGESVTKSLEIINNHSQTLKLALSPSKNTGTDDNFIESVTVTVTTDKGNRFTGTLGQFLTAYIDLEKLESGQHRPVSISLSLADVGNDFQGKQAKFSFDLKIDQEVPGDSGGTGGTAASPSPSPAGVVAGVFTAVQNQVLGEETAAEEIVGVSPSPSPAAGVVAGQATSPWWWLLLLLFPLPLFWYWRLRRMS</sequence>
<dbReference type="EMBL" id="MEZN01000002">
    <property type="protein sequence ID" value="OGD57071.1"/>
    <property type="molecule type" value="Genomic_DNA"/>
</dbReference>
<accession>A0A1F5DPY2</accession>
<name>A0A1F5DPY2_9BACT</name>
<feature type="signal peptide" evidence="2">
    <location>
        <begin position="1"/>
        <end position="23"/>
    </location>
</feature>
<evidence type="ECO:0000313" key="4">
    <source>
        <dbReference type="Proteomes" id="UP000176791"/>
    </source>
</evidence>